<dbReference type="SMART" id="SM00220">
    <property type="entry name" value="S_TKc"/>
    <property type="match status" value="1"/>
</dbReference>
<dbReference type="GO" id="GO:0004674">
    <property type="term" value="F:protein serine/threonine kinase activity"/>
    <property type="evidence" value="ECO:0007669"/>
    <property type="project" value="UniProtKB-EC"/>
</dbReference>
<keyword evidence="6" id="KW-1185">Reference proteome</keyword>
<feature type="compositionally biased region" description="Low complexity" evidence="2">
    <location>
        <begin position="139"/>
        <end position="153"/>
    </location>
</feature>
<dbReference type="SMART" id="SM00240">
    <property type="entry name" value="FHA"/>
    <property type="match status" value="1"/>
</dbReference>
<dbReference type="SUPFAM" id="SSF56112">
    <property type="entry name" value="Protein kinase-like (PK-like)"/>
    <property type="match status" value="1"/>
</dbReference>
<accession>A0A517MFG8</accession>
<feature type="domain" description="FHA" evidence="3">
    <location>
        <begin position="41"/>
        <end position="91"/>
    </location>
</feature>
<organism evidence="5 6">
    <name type="scientific">Roseimaritima multifibrata</name>
    <dbReference type="NCBI Taxonomy" id="1930274"/>
    <lineage>
        <taxon>Bacteria</taxon>
        <taxon>Pseudomonadati</taxon>
        <taxon>Planctomycetota</taxon>
        <taxon>Planctomycetia</taxon>
        <taxon>Pirellulales</taxon>
        <taxon>Pirellulaceae</taxon>
        <taxon>Roseimaritima</taxon>
    </lineage>
</organism>
<protein>
    <submittedName>
        <fullName evidence="5">Serine/threonine-protein kinase PknB</fullName>
        <ecNumber evidence="5">2.7.11.1</ecNumber>
    </submittedName>
</protein>
<evidence type="ECO:0000259" key="3">
    <source>
        <dbReference type="PROSITE" id="PS50006"/>
    </source>
</evidence>
<feature type="region of interest" description="Disordered" evidence="2">
    <location>
        <begin position="128"/>
        <end position="184"/>
    </location>
</feature>
<dbReference type="InterPro" id="IPR008984">
    <property type="entry name" value="SMAD_FHA_dom_sf"/>
</dbReference>
<evidence type="ECO:0000259" key="4">
    <source>
        <dbReference type="PROSITE" id="PS50011"/>
    </source>
</evidence>
<dbReference type="CDD" id="cd14014">
    <property type="entry name" value="STKc_PknB_like"/>
    <property type="match status" value="1"/>
</dbReference>
<feature type="binding site" evidence="1">
    <location>
        <position position="236"/>
    </location>
    <ligand>
        <name>ATP</name>
        <dbReference type="ChEBI" id="CHEBI:30616"/>
    </ligand>
</feature>
<dbReference type="GO" id="GO:0005737">
    <property type="term" value="C:cytoplasm"/>
    <property type="evidence" value="ECO:0007669"/>
    <property type="project" value="TreeGrafter"/>
</dbReference>
<feature type="domain" description="Protein kinase" evidence="4">
    <location>
        <begin position="207"/>
        <end position="465"/>
    </location>
</feature>
<evidence type="ECO:0000313" key="6">
    <source>
        <dbReference type="Proteomes" id="UP000320672"/>
    </source>
</evidence>
<keyword evidence="1" id="KW-0547">Nucleotide-binding</keyword>
<keyword evidence="5" id="KW-0808">Transferase</keyword>
<evidence type="ECO:0000256" key="2">
    <source>
        <dbReference type="SAM" id="MobiDB-lite"/>
    </source>
</evidence>
<name>A0A517MFG8_9BACT</name>
<dbReference type="PROSITE" id="PS50011">
    <property type="entry name" value="PROTEIN_KINASE_DOM"/>
    <property type="match status" value="1"/>
</dbReference>
<dbReference type="AlphaFoldDB" id="A0A517MFG8"/>
<keyword evidence="5" id="KW-0418">Kinase</keyword>
<dbReference type="OrthoDB" id="6111975at2"/>
<dbReference type="PROSITE" id="PS50006">
    <property type="entry name" value="FHA_DOMAIN"/>
    <property type="match status" value="1"/>
</dbReference>
<keyword evidence="1" id="KW-0067">ATP-binding</keyword>
<dbReference type="EMBL" id="CP036262">
    <property type="protein sequence ID" value="QDS93497.1"/>
    <property type="molecule type" value="Genomic_DNA"/>
</dbReference>
<dbReference type="InterPro" id="IPR000719">
    <property type="entry name" value="Prot_kinase_dom"/>
</dbReference>
<evidence type="ECO:0000313" key="5">
    <source>
        <dbReference type="EMBL" id="QDS93497.1"/>
    </source>
</evidence>
<gene>
    <name evidence="5" type="primary">pknB_7</name>
    <name evidence="5" type="ORF">FF011L_22670</name>
</gene>
<dbReference type="GO" id="GO:0005524">
    <property type="term" value="F:ATP binding"/>
    <property type="evidence" value="ECO:0007669"/>
    <property type="project" value="UniProtKB-UniRule"/>
</dbReference>
<proteinExistence type="predicted"/>
<dbReference type="PROSITE" id="PS00107">
    <property type="entry name" value="PROTEIN_KINASE_ATP"/>
    <property type="match status" value="1"/>
</dbReference>
<dbReference type="RefSeq" id="WP_145351650.1">
    <property type="nucleotide sequence ID" value="NZ_CP036262.1"/>
</dbReference>
<dbReference type="Gene3D" id="1.10.510.10">
    <property type="entry name" value="Transferase(Phosphotransferase) domain 1"/>
    <property type="match status" value="1"/>
</dbReference>
<dbReference type="InterPro" id="IPR045269">
    <property type="entry name" value="Atg1-like"/>
</dbReference>
<dbReference type="InterPro" id="IPR000253">
    <property type="entry name" value="FHA_dom"/>
</dbReference>
<dbReference type="InterPro" id="IPR032030">
    <property type="entry name" value="YscD_cytoplasmic_dom"/>
</dbReference>
<reference evidence="5 6" key="1">
    <citation type="submission" date="2019-02" db="EMBL/GenBank/DDBJ databases">
        <title>Deep-cultivation of Planctomycetes and their phenomic and genomic characterization uncovers novel biology.</title>
        <authorList>
            <person name="Wiegand S."/>
            <person name="Jogler M."/>
            <person name="Boedeker C."/>
            <person name="Pinto D."/>
            <person name="Vollmers J."/>
            <person name="Rivas-Marin E."/>
            <person name="Kohn T."/>
            <person name="Peeters S.H."/>
            <person name="Heuer A."/>
            <person name="Rast P."/>
            <person name="Oberbeckmann S."/>
            <person name="Bunk B."/>
            <person name="Jeske O."/>
            <person name="Meyerdierks A."/>
            <person name="Storesund J.E."/>
            <person name="Kallscheuer N."/>
            <person name="Luecker S."/>
            <person name="Lage O.M."/>
            <person name="Pohl T."/>
            <person name="Merkel B.J."/>
            <person name="Hornburger P."/>
            <person name="Mueller R.-W."/>
            <person name="Bruemmer F."/>
            <person name="Labrenz M."/>
            <person name="Spormann A.M."/>
            <person name="Op den Camp H."/>
            <person name="Overmann J."/>
            <person name="Amann R."/>
            <person name="Jetten M.S.M."/>
            <person name="Mascher T."/>
            <person name="Medema M.H."/>
            <person name="Devos D.P."/>
            <person name="Kaster A.-K."/>
            <person name="Ovreas L."/>
            <person name="Rohde M."/>
            <person name="Galperin M.Y."/>
            <person name="Jogler C."/>
        </authorList>
    </citation>
    <scope>NUCLEOTIDE SEQUENCE [LARGE SCALE GENOMIC DNA]</scope>
    <source>
        <strain evidence="5 6">FF011L</strain>
    </source>
</reference>
<sequence>MNDQTIDLEPPTPRSKQPIRLRVIEGPHDGMQWVFDRSAEVTLGRTDRADLVLPQENSLSGLHLSLKIEPPHVEMLDEHSRNGTFVNGLRMAGATLRHGDRFGVGDTLLTIELLSNLKTPHPLEQTAAFDPQENNQRTSNANPSANPIAAKASESPSPETIGLPATLDGSGGPPSPSTPSAFFSADSVSGNAASVGDRSDDQIVGSYHLGELLGSGGMASVYKATHRRTGKVVAIKLIRSDLPQTDKRLRLFVREADVLTRLRHPRIVQAFEFGIEGSFPYLVMQFVPTIDLLDLTDALPLNNRIRTANWITLRVLQAVQYLHKNGIVHRDIKPSNILAYRNKHRLHLKLADFGLAKIYADAGISGLTNERSVRGTIAYMSPEQLYNSRDSGPSDDVFSCGACLYRILVGEVPNMAFQSKRTLEKLHASPLPQAMIRLINKSISLSLEERFNTANELAIAIQNYNSEA</sequence>
<dbReference type="PANTHER" id="PTHR24348">
    <property type="entry name" value="SERINE/THREONINE-PROTEIN KINASE UNC-51-RELATED"/>
    <property type="match status" value="1"/>
</dbReference>
<dbReference type="InterPro" id="IPR011009">
    <property type="entry name" value="Kinase-like_dom_sf"/>
</dbReference>
<dbReference type="KEGG" id="rml:FF011L_22670"/>
<dbReference type="Gene3D" id="2.60.200.20">
    <property type="match status" value="1"/>
</dbReference>
<dbReference type="EC" id="2.7.11.1" evidence="5"/>
<dbReference type="Proteomes" id="UP000320672">
    <property type="component" value="Chromosome"/>
</dbReference>
<dbReference type="InterPro" id="IPR017441">
    <property type="entry name" value="Protein_kinase_ATP_BS"/>
</dbReference>
<dbReference type="PANTHER" id="PTHR24348:SF68">
    <property type="entry name" value="SERINE_THREONINE-PROTEIN KINASE ATG1C"/>
    <property type="match status" value="1"/>
</dbReference>
<dbReference type="Pfam" id="PF00069">
    <property type="entry name" value="Pkinase"/>
    <property type="match status" value="1"/>
</dbReference>
<dbReference type="Pfam" id="PF16697">
    <property type="entry name" value="Yop-YscD_cpl"/>
    <property type="match status" value="1"/>
</dbReference>
<evidence type="ECO:0000256" key="1">
    <source>
        <dbReference type="PROSITE-ProRule" id="PRU10141"/>
    </source>
</evidence>
<dbReference type="CDD" id="cd00060">
    <property type="entry name" value="FHA"/>
    <property type="match status" value="1"/>
</dbReference>
<dbReference type="SUPFAM" id="SSF49879">
    <property type="entry name" value="SMAD/FHA domain"/>
    <property type="match status" value="1"/>
</dbReference>